<name>A0ABQ0CDI4_9PROT</name>
<evidence type="ECO:0000313" key="7">
    <source>
        <dbReference type="Proteomes" id="UP001628193"/>
    </source>
</evidence>
<evidence type="ECO:0000259" key="4">
    <source>
        <dbReference type="PROSITE" id="PS50042"/>
    </source>
</evidence>
<evidence type="ECO:0000256" key="1">
    <source>
        <dbReference type="ARBA" id="ARBA00023015"/>
    </source>
</evidence>
<comment type="caution">
    <text evidence="6">The sequence shown here is derived from an EMBL/GenBank/DDBJ whole genome shotgun (WGS) entry which is preliminary data.</text>
</comment>
<accession>A0ABQ0CDI4</accession>
<dbReference type="InterPro" id="IPR036390">
    <property type="entry name" value="WH_DNA-bd_sf"/>
</dbReference>
<evidence type="ECO:0008006" key="8">
    <source>
        <dbReference type="Google" id="ProtNLM"/>
    </source>
</evidence>
<dbReference type="PANTHER" id="PTHR24567">
    <property type="entry name" value="CRP FAMILY TRANSCRIPTIONAL REGULATORY PROTEIN"/>
    <property type="match status" value="1"/>
</dbReference>
<feature type="domain" description="HTH crp-type" evidence="5">
    <location>
        <begin position="154"/>
        <end position="225"/>
    </location>
</feature>
<keyword evidence="2" id="KW-0238">DNA-binding</keyword>
<dbReference type="InterPro" id="IPR012318">
    <property type="entry name" value="HTH_CRP"/>
</dbReference>
<keyword evidence="7" id="KW-1185">Reference proteome</keyword>
<dbReference type="InterPro" id="IPR036388">
    <property type="entry name" value="WH-like_DNA-bd_sf"/>
</dbReference>
<dbReference type="Gene3D" id="2.60.120.10">
    <property type="entry name" value="Jelly Rolls"/>
    <property type="match status" value="1"/>
</dbReference>
<organism evidence="6 7">
    <name type="scientific">Candidatus Magnetaquiglobus chichijimensis</name>
    <dbReference type="NCBI Taxonomy" id="3141448"/>
    <lineage>
        <taxon>Bacteria</taxon>
        <taxon>Pseudomonadati</taxon>
        <taxon>Pseudomonadota</taxon>
        <taxon>Magnetococcia</taxon>
        <taxon>Magnetococcales</taxon>
        <taxon>Candidatus Magnetaquicoccaceae</taxon>
        <taxon>Candidatus Magnetaquiglobus</taxon>
    </lineage>
</organism>
<dbReference type="InterPro" id="IPR050397">
    <property type="entry name" value="Env_Response_Regulators"/>
</dbReference>
<evidence type="ECO:0000313" key="6">
    <source>
        <dbReference type="EMBL" id="GAB0058959.1"/>
    </source>
</evidence>
<feature type="domain" description="Cyclic nucleotide-binding" evidence="4">
    <location>
        <begin position="19"/>
        <end position="140"/>
    </location>
</feature>
<proteinExistence type="predicted"/>
<dbReference type="RefSeq" id="WP_420906675.1">
    <property type="nucleotide sequence ID" value="NZ_BAAFGK010000005.1"/>
</dbReference>
<dbReference type="InterPro" id="IPR018490">
    <property type="entry name" value="cNMP-bd_dom_sf"/>
</dbReference>
<dbReference type="EMBL" id="BAAFGK010000005">
    <property type="protein sequence ID" value="GAB0058959.1"/>
    <property type="molecule type" value="Genomic_DNA"/>
</dbReference>
<evidence type="ECO:0000256" key="2">
    <source>
        <dbReference type="ARBA" id="ARBA00023125"/>
    </source>
</evidence>
<reference evidence="6 7" key="1">
    <citation type="submission" date="2024-05" db="EMBL/GenBank/DDBJ databases">
        <authorList>
            <consortium name="Candidatus Magnetaquicoccaceae bacterium FCR-1 genome sequencing consortium"/>
            <person name="Shimoshige H."/>
            <person name="Shimamura S."/>
            <person name="Taoka A."/>
            <person name="Kobayashi H."/>
            <person name="Maekawa T."/>
        </authorList>
    </citation>
    <scope>NUCLEOTIDE SEQUENCE [LARGE SCALE GENOMIC DNA]</scope>
    <source>
        <strain evidence="6 7">FCR-1</strain>
    </source>
</reference>
<gene>
    <name evidence="6" type="ORF">SIID45300_03319</name>
</gene>
<dbReference type="InterPro" id="IPR014710">
    <property type="entry name" value="RmlC-like_jellyroll"/>
</dbReference>
<dbReference type="PROSITE" id="PS50042">
    <property type="entry name" value="CNMP_BINDING_3"/>
    <property type="match status" value="1"/>
</dbReference>
<evidence type="ECO:0000259" key="5">
    <source>
        <dbReference type="PROSITE" id="PS51063"/>
    </source>
</evidence>
<dbReference type="PANTHER" id="PTHR24567:SF68">
    <property type="entry name" value="DNA-BINDING TRANSCRIPTIONAL DUAL REGULATOR CRP"/>
    <property type="match status" value="1"/>
</dbReference>
<evidence type="ECO:0000256" key="3">
    <source>
        <dbReference type="ARBA" id="ARBA00023163"/>
    </source>
</evidence>
<dbReference type="SUPFAM" id="SSF51206">
    <property type="entry name" value="cAMP-binding domain-like"/>
    <property type="match status" value="1"/>
</dbReference>
<reference evidence="6 7" key="2">
    <citation type="submission" date="2024-09" db="EMBL/GenBank/DDBJ databases">
        <title>Draft genome sequence of Candidatus Magnetaquicoccaceae bacterium FCR-1.</title>
        <authorList>
            <person name="Shimoshige H."/>
            <person name="Shimamura S."/>
            <person name="Taoka A."/>
            <person name="Kobayashi H."/>
            <person name="Maekawa T."/>
        </authorList>
    </citation>
    <scope>NUCLEOTIDE SEQUENCE [LARGE SCALE GENOMIC DNA]</scope>
    <source>
        <strain evidence="6 7">FCR-1</strain>
    </source>
</reference>
<protein>
    <recommendedName>
        <fullName evidence="8">Crp/Fnr family transcriptional regulator</fullName>
    </recommendedName>
</protein>
<dbReference type="Proteomes" id="UP001628193">
    <property type="component" value="Unassembled WGS sequence"/>
</dbReference>
<keyword evidence="1" id="KW-0805">Transcription regulation</keyword>
<dbReference type="SMART" id="SM00419">
    <property type="entry name" value="HTH_CRP"/>
    <property type="match status" value="1"/>
</dbReference>
<dbReference type="Pfam" id="PF00027">
    <property type="entry name" value="cNMP_binding"/>
    <property type="match status" value="1"/>
</dbReference>
<dbReference type="CDD" id="cd00038">
    <property type="entry name" value="CAP_ED"/>
    <property type="match status" value="1"/>
</dbReference>
<dbReference type="PROSITE" id="PS51063">
    <property type="entry name" value="HTH_CRP_2"/>
    <property type="match status" value="1"/>
</dbReference>
<dbReference type="SUPFAM" id="SSF46785">
    <property type="entry name" value="Winged helix' DNA-binding domain"/>
    <property type="match status" value="1"/>
</dbReference>
<dbReference type="Gene3D" id="1.10.10.10">
    <property type="entry name" value="Winged helix-like DNA-binding domain superfamily/Winged helix DNA-binding domain"/>
    <property type="match status" value="1"/>
</dbReference>
<keyword evidence="3" id="KW-0804">Transcription</keyword>
<dbReference type="SMART" id="SM00100">
    <property type="entry name" value="cNMP"/>
    <property type="match status" value="1"/>
</dbReference>
<sequence length="245" mass="27659">MMPPPIRDLNHRIFRETTLFRALSDVQVQRVQRTMRQIHLEENETLFHAQEPADRFFIILRGRVKLFHLAVNGAEKVLRIMGPGDAIALAVMFMEQPGYPVFATALTACDALAFDNKTFITILRESPDTCFRMMAEMSKRLHGQLTEIRTLSLQSAPVRLARYLLTNKSPGTGPVGGMVRLDASKRVIASRLSIQPETFSRILSRLSKLGLIEVKGRVIQILDQTELESFIDEEQQGQGQDKSPA</sequence>
<dbReference type="Pfam" id="PF13545">
    <property type="entry name" value="HTH_Crp_2"/>
    <property type="match status" value="1"/>
</dbReference>
<dbReference type="InterPro" id="IPR000595">
    <property type="entry name" value="cNMP-bd_dom"/>
</dbReference>